<name>A0A6A2XF77_HIBSY</name>
<dbReference type="InterPro" id="IPR012866">
    <property type="entry name" value="DUF1644"/>
</dbReference>
<evidence type="ECO:0000313" key="2">
    <source>
        <dbReference type="Proteomes" id="UP000436088"/>
    </source>
</evidence>
<comment type="caution">
    <text evidence="1">The sequence shown here is derived from an EMBL/GenBank/DDBJ whole genome shotgun (WGS) entry which is preliminary data.</text>
</comment>
<reference evidence="1" key="1">
    <citation type="submission" date="2019-09" db="EMBL/GenBank/DDBJ databases">
        <title>Draft genome information of white flower Hibiscus syriacus.</title>
        <authorList>
            <person name="Kim Y.-M."/>
        </authorList>
    </citation>
    <scope>NUCLEOTIDE SEQUENCE [LARGE SCALE GENOMIC DNA]</scope>
    <source>
        <strain evidence="1">YM2019G1</strain>
    </source>
</reference>
<dbReference type="PANTHER" id="PTHR31197:SF29">
    <property type="entry name" value="C2H2-TYPE DOMAIN-CONTAINING PROTEIN"/>
    <property type="match status" value="1"/>
</dbReference>
<organism evidence="1 2">
    <name type="scientific">Hibiscus syriacus</name>
    <name type="common">Rose of Sharon</name>
    <dbReference type="NCBI Taxonomy" id="106335"/>
    <lineage>
        <taxon>Eukaryota</taxon>
        <taxon>Viridiplantae</taxon>
        <taxon>Streptophyta</taxon>
        <taxon>Embryophyta</taxon>
        <taxon>Tracheophyta</taxon>
        <taxon>Spermatophyta</taxon>
        <taxon>Magnoliopsida</taxon>
        <taxon>eudicotyledons</taxon>
        <taxon>Gunneridae</taxon>
        <taxon>Pentapetalae</taxon>
        <taxon>rosids</taxon>
        <taxon>malvids</taxon>
        <taxon>Malvales</taxon>
        <taxon>Malvaceae</taxon>
        <taxon>Malvoideae</taxon>
        <taxon>Hibiscus</taxon>
    </lineage>
</organism>
<keyword evidence="2" id="KW-1185">Reference proteome</keyword>
<protein>
    <submittedName>
        <fullName evidence="1">Uncharacterized protein</fullName>
    </submittedName>
</protein>
<accession>A0A6A2XF77</accession>
<evidence type="ECO:0000313" key="1">
    <source>
        <dbReference type="EMBL" id="KAE8674082.1"/>
    </source>
</evidence>
<sequence length="187" mass="21542">MPKDARVRSASLNRSRASPYTCSSRDDVKLWDDAAICPICLEIPHNAVLLRCSSSNKGCRPFMCNTSYRHSNCLDQFTDSSLSSPSTFVLQKIHEPKLLCPLRRGEIHGWTGTYKELRMHARSAHPNVRPTEVDLERRCDWTTFELESEHEDMLSSVQEFDSITFDLFTYILHIYRSYRSPISSIHA</sequence>
<dbReference type="EMBL" id="VEPZ02001421">
    <property type="protein sequence ID" value="KAE8674082.1"/>
    <property type="molecule type" value="Genomic_DNA"/>
</dbReference>
<gene>
    <name evidence="1" type="ORF">F3Y22_tig00111769pilonHSYRG00370</name>
</gene>
<dbReference type="Pfam" id="PF07800">
    <property type="entry name" value="DUF1644"/>
    <property type="match status" value="2"/>
</dbReference>
<proteinExistence type="predicted"/>
<dbReference type="Proteomes" id="UP000436088">
    <property type="component" value="Unassembled WGS sequence"/>
</dbReference>
<dbReference type="PANTHER" id="PTHR31197">
    <property type="entry name" value="OS01G0612600 PROTEIN"/>
    <property type="match status" value="1"/>
</dbReference>
<dbReference type="AlphaFoldDB" id="A0A6A2XF77"/>